<evidence type="ECO:0000259" key="4">
    <source>
        <dbReference type="Pfam" id="PF11008"/>
    </source>
</evidence>
<proteinExistence type="predicted"/>
<keyword evidence="6" id="KW-1185">Reference proteome</keyword>
<feature type="region of interest" description="Disordered" evidence="1">
    <location>
        <begin position="162"/>
        <end position="187"/>
    </location>
</feature>
<feature type="compositionally biased region" description="Polar residues" evidence="1">
    <location>
        <begin position="163"/>
        <end position="175"/>
    </location>
</feature>
<feature type="domain" description="SHOCT" evidence="3">
    <location>
        <begin position="178"/>
        <end position="201"/>
    </location>
</feature>
<dbReference type="Pfam" id="PF09851">
    <property type="entry name" value="SHOCT"/>
    <property type="match status" value="1"/>
</dbReference>
<evidence type="ECO:0008006" key="7">
    <source>
        <dbReference type="Google" id="ProtNLM"/>
    </source>
</evidence>
<dbReference type="HOGENOM" id="CLU_1336941_0_0_4"/>
<dbReference type="AlphaFoldDB" id="S6ADY0"/>
<protein>
    <recommendedName>
        <fullName evidence="7">DUF2846 domain-containing protein</fullName>
    </recommendedName>
</protein>
<sequence>MKNTVRIFVSVLVLLLTGCASVLMAPLDQDTKAKDFSPVPNKASLYIYRNESMGAAIPMTVSVNGKALGQTAAQTYFRLNLLPGKYNIESHAENVSSFPLPVEAGKNYFVWQEVKMGMWMARSLLQQVDEITGRAGVLESKLIASSISDNDLAPLDAQMATLPASQSTSNESVSQKPRELQNLRKDGIITEEEFQKKKQPLMEKL</sequence>
<dbReference type="RefSeq" id="WP_021035725.1">
    <property type="nucleotide sequence ID" value="NC_022357.1"/>
</dbReference>
<keyword evidence="2" id="KW-0732">Signal</keyword>
<accession>S6ADY0</accession>
<feature type="signal peptide" evidence="2">
    <location>
        <begin position="1"/>
        <end position="24"/>
    </location>
</feature>
<feature type="compositionally biased region" description="Basic and acidic residues" evidence="1">
    <location>
        <begin position="176"/>
        <end position="187"/>
    </location>
</feature>
<feature type="domain" description="DUF2846" evidence="4">
    <location>
        <begin position="41"/>
        <end position="117"/>
    </location>
</feature>
<gene>
    <name evidence="5" type="ORF">SCD_n00042</name>
</gene>
<evidence type="ECO:0000256" key="2">
    <source>
        <dbReference type="SAM" id="SignalP"/>
    </source>
</evidence>
<dbReference type="EMBL" id="AP013066">
    <property type="protein sequence ID" value="BAN33891.1"/>
    <property type="molecule type" value="Genomic_DNA"/>
</dbReference>
<reference evidence="5 6" key="1">
    <citation type="journal article" date="2012" name="Appl. Environ. Microbiol.">
        <title>Draft genome sequence of a psychrotolerant sulfur-oxidizing bacterium, Sulfuricella denitrificans skB26, and proteomic insights into cold adaptation.</title>
        <authorList>
            <person name="Watanabe T."/>
            <person name="Kojima H."/>
            <person name="Fukui M."/>
        </authorList>
    </citation>
    <scope>NUCLEOTIDE SEQUENCE [LARGE SCALE GENOMIC DNA]</scope>
    <source>
        <strain evidence="6">skB26</strain>
    </source>
</reference>
<dbReference type="OrthoDB" id="7375569at2"/>
<evidence type="ECO:0000313" key="6">
    <source>
        <dbReference type="Proteomes" id="UP000015559"/>
    </source>
</evidence>
<dbReference type="Pfam" id="PF11008">
    <property type="entry name" value="DUF2846"/>
    <property type="match status" value="1"/>
</dbReference>
<dbReference type="eggNOG" id="ENOG50313PE">
    <property type="taxonomic scope" value="Bacteria"/>
</dbReference>
<feature type="chain" id="PRO_5004535829" description="DUF2846 domain-containing protein" evidence="2">
    <location>
        <begin position="25"/>
        <end position="205"/>
    </location>
</feature>
<dbReference type="InterPro" id="IPR018649">
    <property type="entry name" value="SHOCT"/>
</dbReference>
<evidence type="ECO:0000313" key="5">
    <source>
        <dbReference type="EMBL" id="BAN33891.1"/>
    </source>
</evidence>
<dbReference type="KEGG" id="sdr:SCD_n00042"/>
<evidence type="ECO:0000259" key="3">
    <source>
        <dbReference type="Pfam" id="PF09851"/>
    </source>
</evidence>
<dbReference type="PROSITE" id="PS51257">
    <property type="entry name" value="PROKAR_LIPOPROTEIN"/>
    <property type="match status" value="1"/>
</dbReference>
<dbReference type="Proteomes" id="UP000015559">
    <property type="component" value="Chromosome"/>
</dbReference>
<name>S6ADY0_SULDS</name>
<evidence type="ECO:0000256" key="1">
    <source>
        <dbReference type="SAM" id="MobiDB-lite"/>
    </source>
</evidence>
<organism evidence="5 6">
    <name type="scientific">Sulfuricella denitrificans (strain DSM 22764 / NBRC 105220 / skB26)</name>
    <dbReference type="NCBI Taxonomy" id="1163617"/>
    <lineage>
        <taxon>Bacteria</taxon>
        <taxon>Pseudomonadati</taxon>
        <taxon>Pseudomonadota</taxon>
        <taxon>Betaproteobacteria</taxon>
        <taxon>Nitrosomonadales</taxon>
        <taxon>Sulfuricellaceae</taxon>
        <taxon>Sulfuricella</taxon>
    </lineage>
</organism>
<dbReference type="InterPro" id="IPR022548">
    <property type="entry name" value="DUF2846"/>
</dbReference>